<dbReference type="GeneID" id="63855192"/>
<keyword evidence="2" id="KW-0812">Transmembrane</keyword>
<evidence type="ECO:0008006" key="6">
    <source>
        <dbReference type="Google" id="ProtNLM"/>
    </source>
</evidence>
<keyword evidence="5" id="KW-1185">Reference proteome</keyword>
<dbReference type="Proteomes" id="UP000800039">
    <property type="component" value="Unassembled WGS sequence"/>
</dbReference>
<keyword evidence="2" id="KW-0472">Membrane</keyword>
<feature type="transmembrane region" description="Helical" evidence="2">
    <location>
        <begin position="152"/>
        <end position="172"/>
    </location>
</feature>
<comment type="caution">
    <text evidence="4">The sequence shown here is derived from an EMBL/GenBank/DDBJ whole genome shotgun (WGS) entry which is preliminary data.</text>
</comment>
<proteinExistence type="predicted"/>
<feature type="region of interest" description="Disordered" evidence="1">
    <location>
        <begin position="120"/>
        <end position="148"/>
    </location>
</feature>
<keyword evidence="3" id="KW-0732">Signal</keyword>
<name>A0A9P4L604_9PLEO</name>
<protein>
    <recommendedName>
        <fullName evidence="6">REJ domain-containing protein</fullName>
    </recommendedName>
</protein>
<dbReference type="EMBL" id="ML976617">
    <property type="protein sequence ID" value="KAF1843260.1"/>
    <property type="molecule type" value="Genomic_DNA"/>
</dbReference>
<evidence type="ECO:0000256" key="1">
    <source>
        <dbReference type="SAM" id="MobiDB-lite"/>
    </source>
</evidence>
<evidence type="ECO:0000313" key="4">
    <source>
        <dbReference type="EMBL" id="KAF1843260.1"/>
    </source>
</evidence>
<feature type="chain" id="PRO_5040158827" description="REJ domain-containing protein" evidence="3">
    <location>
        <begin position="24"/>
        <end position="204"/>
    </location>
</feature>
<keyword evidence="2" id="KW-1133">Transmembrane helix</keyword>
<evidence type="ECO:0000256" key="3">
    <source>
        <dbReference type="SAM" id="SignalP"/>
    </source>
</evidence>
<feature type="compositionally biased region" description="Polar residues" evidence="1">
    <location>
        <begin position="120"/>
        <end position="140"/>
    </location>
</feature>
<accession>A0A9P4L604</accession>
<evidence type="ECO:0000256" key="2">
    <source>
        <dbReference type="SAM" id="Phobius"/>
    </source>
</evidence>
<dbReference type="AlphaFoldDB" id="A0A9P4L604"/>
<gene>
    <name evidence="4" type="ORF">K460DRAFT_418354</name>
</gene>
<evidence type="ECO:0000313" key="5">
    <source>
        <dbReference type="Proteomes" id="UP000800039"/>
    </source>
</evidence>
<feature type="signal peptide" evidence="3">
    <location>
        <begin position="1"/>
        <end position="23"/>
    </location>
</feature>
<dbReference type="RefSeq" id="XP_040785823.1">
    <property type="nucleotide sequence ID" value="XM_040937942.1"/>
</dbReference>
<sequence>MALSSTFRILPSGLLSTISATTAIPFTTAVNTSGSSETSNAAIATTSIMLHKHGRSFVWPTNPSRLPNPIEGVEPTRTQVLLPLPASFTERIPPSTASISWLSLPTTAQSVPARVATITSGVPAQNPDNVTDRTSGTNPTRRPMDDDKSPDVAKVIFSFFVVLTVVLLGLLVRREWLFTTGRRKPVVSRRPFAALRGARIARGE</sequence>
<reference evidence="4" key="1">
    <citation type="submission" date="2020-01" db="EMBL/GenBank/DDBJ databases">
        <authorList>
            <consortium name="DOE Joint Genome Institute"/>
            <person name="Haridas S."/>
            <person name="Albert R."/>
            <person name="Binder M."/>
            <person name="Bloem J."/>
            <person name="Labutti K."/>
            <person name="Salamov A."/>
            <person name="Andreopoulos B."/>
            <person name="Baker S.E."/>
            <person name="Barry K."/>
            <person name="Bills G."/>
            <person name="Bluhm B.H."/>
            <person name="Cannon C."/>
            <person name="Castanera R."/>
            <person name="Culley D.E."/>
            <person name="Daum C."/>
            <person name="Ezra D."/>
            <person name="Gonzalez J.B."/>
            <person name="Henrissat B."/>
            <person name="Kuo A."/>
            <person name="Liang C."/>
            <person name="Lipzen A."/>
            <person name="Lutzoni F."/>
            <person name="Magnuson J."/>
            <person name="Mondo S."/>
            <person name="Nolan M."/>
            <person name="Ohm R."/>
            <person name="Pangilinan J."/>
            <person name="Park H.-J."/>
            <person name="Ramirez L."/>
            <person name="Alfaro M."/>
            <person name="Sun H."/>
            <person name="Tritt A."/>
            <person name="Yoshinaga Y."/>
            <person name="Zwiers L.-H."/>
            <person name="Turgeon B.G."/>
            <person name="Goodwin S.B."/>
            <person name="Spatafora J.W."/>
            <person name="Crous P.W."/>
            <person name="Grigoriev I.V."/>
        </authorList>
    </citation>
    <scope>NUCLEOTIDE SEQUENCE</scope>
    <source>
        <strain evidence="4">CBS 394.84</strain>
    </source>
</reference>
<organism evidence="4 5">
    <name type="scientific">Cucurbitaria berberidis CBS 394.84</name>
    <dbReference type="NCBI Taxonomy" id="1168544"/>
    <lineage>
        <taxon>Eukaryota</taxon>
        <taxon>Fungi</taxon>
        <taxon>Dikarya</taxon>
        <taxon>Ascomycota</taxon>
        <taxon>Pezizomycotina</taxon>
        <taxon>Dothideomycetes</taxon>
        <taxon>Pleosporomycetidae</taxon>
        <taxon>Pleosporales</taxon>
        <taxon>Pleosporineae</taxon>
        <taxon>Cucurbitariaceae</taxon>
        <taxon>Cucurbitaria</taxon>
    </lineage>
</organism>